<evidence type="ECO:0000256" key="2">
    <source>
        <dbReference type="ARBA" id="ARBA00022771"/>
    </source>
</evidence>
<comment type="caution">
    <text evidence="6">The sequence shown here is derived from an EMBL/GenBank/DDBJ whole genome shotgun (WGS) entry which is preliminary data.</text>
</comment>
<accession>A0A8T5GF42</accession>
<dbReference type="AlphaFoldDB" id="A0A8T5GF42"/>
<keyword evidence="2" id="KW-0479">Metal-binding</keyword>
<evidence type="ECO:0000256" key="1">
    <source>
        <dbReference type="ARBA" id="ARBA00005647"/>
    </source>
</evidence>
<evidence type="ECO:0000313" key="6">
    <source>
        <dbReference type="EMBL" id="MBT4870591.1"/>
    </source>
</evidence>
<evidence type="ECO:0000256" key="4">
    <source>
        <dbReference type="SAM" id="MobiDB-lite"/>
    </source>
</evidence>
<evidence type="ECO:0000256" key="3">
    <source>
        <dbReference type="ARBA" id="ARBA00035507"/>
    </source>
</evidence>
<dbReference type="InterPro" id="IPR011017">
    <property type="entry name" value="TRASH_dom"/>
</dbReference>
<evidence type="ECO:0000313" key="7">
    <source>
        <dbReference type="Proteomes" id="UP000722459"/>
    </source>
</evidence>
<keyword evidence="2" id="KW-0862">Zinc</keyword>
<comment type="similarity">
    <text evidence="1">Belongs to the eukaryotic ribosomal protein eL24 family.</text>
</comment>
<keyword evidence="6" id="KW-0687">Ribonucleoprotein</keyword>
<dbReference type="InterPro" id="IPR000988">
    <property type="entry name" value="Ribosomal_eL24-rel_N"/>
</dbReference>
<name>A0A8T5GF42_9ARCH</name>
<dbReference type="Proteomes" id="UP000722459">
    <property type="component" value="Unassembled WGS sequence"/>
</dbReference>
<keyword evidence="2" id="KW-0863">Zinc-finger</keyword>
<protein>
    <recommendedName>
        <fullName evidence="3">50S ribosomal protein L24e</fullName>
    </recommendedName>
</protein>
<proteinExistence type="inferred from homology"/>
<organism evidence="6 7">
    <name type="scientific">Candidatus Iainarchaeum sp</name>
    <dbReference type="NCBI Taxonomy" id="3101447"/>
    <lineage>
        <taxon>Archaea</taxon>
        <taxon>Candidatus Iainarchaeota</taxon>
        <taxon>Candidatus Iainarchaeia</taxon>
        <taxon>Candidatus Iainarchaeales</taxon>
        <taxon>Candidatus Iainarchaeaceae</taxon>
        <taxon>Candidatus Iainarchaeum</taxon>
    </lineage>
</organism>
<gene>
    <name evidence="6" type="ORF">HON47_03390</name>
</gene>
<dbReference type="GO" id="GO:0008270">
    <property type="term" value="F:zinc ion binding"/>
    <property type="evidence" value="ECO:0007669"/>
    <property type="project" value="UniProtKB-KW"/>
</dbReference>
<dbReference type="InterPro" id="IPR038630">
    <property type="entry name" value="L24e/L24_sf"/>
</dbReference>
<dbReference type="Pfam" id="PF01246">
    <property type="entry name" value="Ribosomal_L24e"/>
    <property type="match status" value="1"/>
</dbReference>
<dbReference type="EMBL" id="JABJNZ010000046">
    <property type="protein sequence ID" value="MBT4870591.1"/>
    <property type="molecule type" value="Genomic_DNA"/>
</dbReference>
<dbReference type="SUPFAM" id="SSF57716">
    <property type="entry name" value="Glucocorticoid receptor-like (DNA-binding domain)"/>
    <property type="match status" value="1"/>
</dbReference>
<feature type="domain" description="TRASH" evidence="5">
    <location>
        <begin position="4"/>
        <end position="42"/>
    </location>
</feature>
<dbReference type="Gene3D" id="2.30.170.20">
    <property type="entry name" value="Ribosomal protein L24e"/>
    <property type="match status" value="1"/>
</dbReference>
<evidence type="ECO:0000259" key="5">
    <source>
        <dbReference type="SMART" id="SM00746"/>
    </source>
</evidence>
<dbReference type="GO" id="GO:0005840">
    <property type="term" value="C:ribosome"/>
    <property type="evidence" value="ECO:0007669"/>
    <property type="project" value="UniProtKB-KW"/>
</dbReference>
<reference evidence="6" key="1">
    <citation type="journal article" date="2021" name="ISME J.">
        <title>Mercury methylation by metabolically versatile and cosmopolitan marine bacteria.</title>
        <authorList>
            <person name="Lin H."/>
            <person name="Ascher D.B."/>
            <person name="Myung Y."/>
            <person name="Lamborg C.H."/>
            <person name="Hallam S.J."/>
            <person name="Gionfriddo C.M."/>
            <person name="Holt K.E."/>
            <person name="Moreau J.W."/>
        </authorList>
    </citation>
    <scope>NUCLEOTIDE SEQUENCE</scope>
    <source>
        <strain evidence="6">SI075_bin30</strain>
    </source>
</reference>
<sequence length="89" mass="10047">MVECSFCGKTVKLGQGKIYAKKDGTSYNFCANKCVTNLIELKRKPVKTKWTNAHHKLKSTLHTAKETKKTESTKELSEKKSKKNGEAKK</sequence>
<keyword evidence="6" id="KW-0689">Ribosomal protein</keyword>
<feature type="region of interest" description="Disordered" evidence="4">
    <location>
        <begin position="56"/>
        <end position="89"/>
    </location>
</feature>
<dbReference type="SMART" id="SM00746">
    <property type="entry name" value="TRASH"/>
    <property type="match status" value="1"/>
</dbReference>
<feature type="compositionally biased region" description="Basic and acidic residues" evidence="4">
    <location>
        <begin position="63"/>
        <end position="89"/>
    </location>
</feature>